<dbReference type="PANTHER" id="PTHR35446:SF2">
    <property type="entry name" value="CARBOXYMUCONOLACTONE DECARBOXYLASE-LIKE DOMAIN-CONTAINING PROTEIN"/>
    <property type="match status" value="1"/>
</dbReference>
<dbReference type="AlphaFoldDB" id="A0A316G6Z0"/>
<dbReference type="InterPro" id="IPR003779">
    <property type="entry name" value="CMD-like"/>
</dbReference>
<dbReference type="OrthoDB" id="9810664at2"/>
<comment type="caution">
    <text evidence="2">The sequence shown here is derived from an EMBL/GenBank/DDBJ whole genome shotgun (WGS) entry which is preliminary data.</text>
</comment>
<keyword evidence="3" id="KW-1185">Reference proteome</keyword>
<dbReference type="Proteomes" id="UP000245390">
    <property type="component" value="Unassembled WGS sequence"/>
</dbReference>
<evidence type="ECO:0000313" key="3">
    <source>
        <dbReference type="Proteomes" id="UP000245390"/>
    </source>
</evidence>
<feature type="domain" description="Carboxymuconolactone decarboxylase-like" evidence="1">
    <location>
        <begin position="50"/>
        <end position="100"/>
    </location>
</feature>
<gene>
    <name evidence="2" type="ORF">C8D95_104251</name>
</gene>
<keyword evidence="2" id="KW-0560">Oxidoreductase</keyword>
<dbReference type="GO" id="GO:0051920">
    <property type="term" value="F:peroxiredoxin activity"/>
    <property type="evidence" value="ECO:0007669"/>
    <property type="project" value="InterPro"/>
</dbReference>
<dbReference type="KEGG" id="salo:EF888_21540"/>
<evidence type="ECO:0000313" key="2">
    <source>
        <dbReference type="EMBL" id="PWK56578.1"/>
    </source>
</evidence>
<dbReference type="NCBIfam" id="TIGR01926">
    <property type="entry name" value="peroxid_rel"/>
    <property type="match status" value="1"/>
</dbReference>
<dbReference type="PANTHER" id="PTHR35446">
    <property type="entry name" value="SI:CH211-175M2.5"/>
    <property type="match status" value="1"/>
</dbReference>
<dbReference type="EMBL" id="QGGV01000004">
    <property type="protein sequence ID" value="PWK56578.1"/>
    <property type="molecule type" value="Genomic_DNA"/>
</dbReference>
<sequence>MPQPDHVSIFDLPAMDALDEDMQKYFRVCEEKLGMVPNVLKTFSRNQEKLRAFAAYYNTLMLAPSGLSKLEREMVAVVVSSANRCFYCLVAHGQAVRDLSGDPELGEMLVMNYRVAPLEPRQRAMLDFAWKLTTEPWEVMEADRQILRDVGLTDGEIFDLADVAAFFNMSNRFAIAVDMMPNREYHRQSR</sequence>
<reference evidence="2 3" key="1">
    <citation type="submission" date="2018-05" db="EMBL/GenBank/DDBJ databases">
        <title>Genomic Encyclopedia of Type Strains, Phase IV (KMG-IV): sequencing the most valuable type-strain genomes for metagenomic binning, comparative biology and taxonomic classification.</title>
        <authorList>
            <person name="Goeker M."/>
        </authorList>
    </citation>
    <scope>NUCLEOTIDE SEQUENCE [LARGE SCALE GENOMIC DNA]</scope>
    <source>
        <strain evidence="2 3">DSM 103371</strain>
    </source>
</reference>
<name>A0A316G6Z0_9RHOB</name>
<accession>A0A316G6Z0</accession>
<organism evidence="2 3">
    <name type="scientific">Silicimonas algicola</name>
    <dbReference type="NCBI Taxonomy" id="1826607"/>
    <lineage>
        <taxon>Bacteria</taxon>
        <taxon>Pseudomonadati</taxon>
        <taxon>Pseudomonadota</taxon>
        <taxon>Alphaproteobacteria</taxon>
        <taxon>Rhodobacterales</taxon>
        <taxon>Paracoccaceae</taxon>
    </lineage>
</organism>
<dbReference type="InterPro" id="IPR004675">
    <property type="entry name" value="AhpD_core"/>
</dbReference>
<dbReference type="SUPFAM" id="SSF69118">
    <property type="entry name" value="AhpD-like"/>
    <property type="match status" value="1"/>
</dbReference>
<keyword evidence="2" id="KW-0575">Peroxidase</keyword>
<dbReference type="Gene3D" id="1.20.5.810">
    <property type="entry name" value="AhpD-like"/>
    <property type="match status" value="1"/>
</dbReference>
<dbReference type="Pfam" id="PF02627">
    <property type="entry name" value="CMD"/>
    <property type="match status" value="1"/>
</dbReference>
<dbReference type="InterPro" id="IPR010195">
    <property type="entry name" value="Uncharacterised_peroxidase-rel"/>
</dbReference>
<dbReference type="RefSeq" id="WP_109759259.1">
    <property type="nucleotide sequence ID" value="NZ_CP034588.1"/>
</dbReference>
<protein>
    <submittedName>
        <fullName evidence="2">Putative peroxidase-related enzyme</fullName>
    </submittedName>
</protein>
<dbReference type="InterPro" id="IPR029032">
    <property type="entry name" value="AhpD-like"/>
</dbReference>
<dbReference type="Gene3D" id="1.20.1290.10">
    <property type="entry name" value="AhpD-like"/>
    <property type="match status" value="1"/>
</dbReference>
<evidence type="ECO:0000259" key="1">
    <source>
        <dbReference type="Pfam" id="PF02627"/>
    </source>
</evidence>
<proteinExistence type="predicted"/>
<dbReference type="NCBIfam" id="TIGR00778">
    <property type="entry name" value="ahpD_dom"/>
    <property type="match status" value="1"/>
</dbReference>